<accession>A0A169E2D5</accession>
<sequence length="151" mass="18237">MNDLQNIGWRRLLLSKQEKFLVDLKTLGKEKDNVQKGIIIFENLTKPHYVFHLLKRYFRPYIYKTYWAIAPKRLRVCRRGTAIYEFLPWINNSHLYKDNTGRIGRAYGGDPTYVYSWKKAHESMMKYKKEEDQKRLQFQLDMSLRRINGGK</sequence>
<proteinExistence type="predicted"/>
<dbReference type="PATRIC" id="fig|1430.6.peg.2121"/>
<organism evidence="1">
    <name type="scientific">Bacillus thuringiensis subsp. israelensis</name>
    <dbReference type="NCBI Taxonomy" id="1430"/>
    <lineage>
        <taxon>Bacteria</taxon>
        <taxon>Bacillati</taxon>
        <taxon>Bacillota</taxon>
        <taxon>Bacilli</taxon>
        <taxon>Bacillales</taxon>
        <taxon>Bacillaceae</taxon>
        <taxon>Bacillus</taxon>
        <taxon>Bacillus cereus group</taxon>
    </lineage>
</organism>
<evidence type="ECO:0000313" key="1">
    <source>
        <dbReference type="EMBL" id="AND28521.1"/>
    </source>
</evidence>
<dbReference type="AlphaFoldDB" id="A0A169E2D5"/>
<name>A0A169E2D5_BACTI</name>
<reference evidence="1" key="1">
    <citation type="journal article" date="2017" name="Res. Microbiol.">
        <title>Comparative genomics of extrachromosomal elements in Bacillus thuringiensis subsp. israelensis.</title>
        <authorList>
            <person name="Bolotin A."/>
            <person name="Gillis A."/>
            <person name="Sanchis V."/>
            <person name="Nielsen-LeRoux C."/>
            <person name="Mahillon J."/>
            <person name="Lereclus D."/>
            <person name="Sorokin A."/>
        </authorList>
    </citation>
    <scope>NUCLEOTIDE SEQUENCE</scope>
    <source>
        <strain evidence="1">AM65-52</strain>
        <plasmid evidence="1">pAM65-52-3-235K</plasmid>
    </source>
</reference>
<dbReference type="RefSeq" id="WP_000999050.1">
    <property type="nucleotide sequence ID" value="NZ_CP013278.1"/>
</dbReference>
<dbReference type="EMBL" id="CP013278">
    <property type="protein sequence ID" value="AND28521.1"/>
    <property type="molecule type" value="Genomic_DNA"/>
</dbReference>
<geneLocation type="plasmid" evidence="1">
    <name>pAM65-52-3-235K</name>
</geneLocation>
<keyword evidence="1" id="KW-0614">Plasmid</keyword>
<gene>
    <name evidence="1" type="ORF">ATN07_32865</name>
</gene>
<protein>
    <submittedName>
        <fullName evidence="1">Uncharacterized protein</fullName>
    </submittedName>
</protein>